<evidence type="ECO:0000259" key="1">
    <source>
        <dbReference type="Pfam" id="PF26231"/>
    </source>
</evidence>
<dbReference type="RefSeq" id="WP_226583616.1">
    <property type="nucleotide sequence ID" value="NZ_BLAY01000055.1"/>
</dbReference>
<name>A0AAV3X962_9CYAN</name>
<gene>
    <name evidence="2" type="ORF">MiSe_37080</name>
</gene>
<dbReference type="Proteomes" id="UP001050975">
    <property type="component" value="Unassembled WGS sequence"/>
</dbReference>
<dbReference type="AlphaFoldDB" id="A0AAV3X962"/>
<dbReference type="Pfam" id="PF26231">
    <property type="entry name" value="CgnE_B"/>
    <property type="match status" value="1"/>
</dbReference>
<proteinExistence type="predicted"/>
<dbReference type="InterPro" id="IPR058799">
    <property type="entry name" value="CgnE_B"/>
</dbReference>
<evidence type="ECO:0000313" key="3">
    <source>
        <dbReference type="Proteomes" id="UP001050975"/>
    </source>
</evidence>
<sequence length="304" mass="34817">MDIREFHQSLIQKQIPIIVDSLEVNLYLTEQGYKTKLFDLYNFESQEVAFLIFSDYRYYYKLKELWQTSKSRIVHLPAVKFDGSLETIDYSFKQILAADIEQCLNIRSNLYQKIAEADSELSLSDWRGSKLNCHLGESIEIANNDEELDPGWFYSIAEFLESSIVNTKGDKASFSVDGTFFFDGILYQTTTEDTKEENIKPLKYLAERVASSQEKYLEIEDNTIARLIVDGQDLTSVLLDMTYHMERNLSLTEIAFGCNNGILETINWGINSVLNEGVYGTHVGIGMAQKAPHIDFISQTLKLI</sequence>
<accession>A0AAV3X962</accession>
<organism evidence="2 3">
    <name type="scientific">Microseira wollei NIES-4236</name>
    <dbReference type="NCBI Taxonomy" id="2530354"/>
    <lineage>
        <taxon>Bacteria</taxon>
        <taxon>Bacillati</taxon>
        <taxon>Cyanobacteriota</taxon>
        <taxon>Cyanophyceae</taxon>
        <taxon>Oscillatoriophycideae</taxon>
        <taxon>Aerosakkonematales</taxon>
        <taxon>Aerosakkonemataceae</taxon>
        <taxon>Microseira</taxon>
    </lineage>
</organism>
<feature type="domain" description="Crocagin biosynthetic protein CgnE/B" evidence="1">
    <location>
        <begin position="13"/>
        <end position="300"/>
    </location>
</feature>
<comment type="caution">
    <text evidence="2">The sequence shown here is derived from an EMBL/GenBank/DDBJ whole genome shotgun (WGS) entry which is preliminary data.</text>
</comment>
<keyword evidence="3" id="KW-1185">Reference proteome</keyword>
<dbReference type="EMBL" id="BLAY01000055">
    <property type="protein sequence ID" value="GET38948.1"/>
    <property type="molecule type" value="Genomic_DNA"/>
</dbReference>
<protein>
    <recommendedName>
        <fullName evidence="1">Crocagin biosynthetic protein CgnE/B domain-containing protein</fullName>
    </recommendedName>
</protein>
<evidence type="ECO:0000313" key="2">
    <source>
        <dbReference type="EMBL" id="GET38948.1"/>
    </source>
</evidence>
<reference evidence="2" key="1">
    <citation type="submission" date="2019-10" db="EMBL/GenBank/DDBJ databases">
        <title>Draft genome sequece of Microseira wollei NIES-4236.</title>
        <authorList>
            <person name="Yamaguchi H."/>
            <person name="Suzuki S."/>
            <person name="Kawachi M."/>
        </authorList>
    </citation>
    <scope>NUCLEOTIDE SEQUENCE</scope>
    <source>
        <strain evidence="2">NIES-4236</strain>
    </source>
</reference>